<accession>A0AAD7TI61</accession>
<keyword evidence="3" id="KW-1185">Reference proteome</keyword>
<dbReference type="Proteomes" id="UP001215151">
    <property type="component" value="Unassembled WGS sequence"/>
</dbReference>
<feature type="region of interest" description="Disordered" evidence="1">
    <location>
        <begin position="34"/>
        <end position="57"/>
    </location>
</feature>
<evidence type="ECO:0000256" key="1">
    <source>
        <dbReference type="SAM" id="MobiDB-lite"/>
    </source>
</evidence>
<protein>
    <submittedName>
        <fullName evidence="2">Uncharacterized protein</fullName>
    </submittedName>
</protein>
<evidence type="ECO:0000313" key="2">
    <source>
        <dbReference type="EMBL" id="KAJ8461804.1"/>
    </source>
</evidence>
<dbReference type="EMBL" id="JAPEVG010000522">
    <property type="protein sequence ID" value="KAJ8461804.1"/>
    <property type="molecule type" value="Genomic_DNA"/>
</dbReference>
<sequence>MCGRLLGVSQTLSLKVAHHPLPFSSLIFTYIQPRCPTPPSRPPPTPTPGPASPNAFALFSSAQSPRDTYHMYEDARQVLRPSNGRTYVAKKKTSTSSLKKIFGL</sequence>
<evidence type="ECO:0000313" key="3">
    <source>
        <dbReference type="Proteomes" id="UP001215151"/>
    </source>
</evidence>
<reference evidence="2" key="1">
    <citation type="submission" date="2022-11" db="EMBL/GenBank/DDBJ databases">
        <title>Genome Sequence of Cubamyces cubensis.</title>
        <authorList>
            <person name="Buettner E."/>
        </authorList>
    </citation>
    <scope>NUCLEOTIDE SEQUENCE</scope>
    <source>
        <strain evidence="2">MPL-01</strain>
    </source>
</reference>
<proteinExistence type="predicted"/>
<comment type="caution">
    <text evidence="2">The sequence shown here is derived from an EMBL/GenBank/DDBJ whole genome shotgun (WGS) entry which is preliminary data.</text>
</comment>
<feature type="compositionally biased region" description="Pro residues" evidence="1">
    <location>
        <begin position="35"/>
        <end position="51"/>
    </location>
</feature>
<name>A0AAD7TI61_9APHY</name>
<organism evidence="2 3">
    <name type="scientific">Trametes cubensis</name>
    <dbReference type="NCBI Taxonomy" id="1111947"/>
    <lineage>
        <taxon>Eukaryota</taxon>
        <taxon>Fungi</taxon>
        <taxon>Dikarya</taxon>
        <taxon>Basidiomycota</taxon>
        <taxon>Agaricomycotina</taxon>
        <taxon>Agaricomycetes</taxon>
        <taxon>Polyporales</taxon>
        <taxon>Polyporaceae</taxon>
        <taxon>Trametes</taxon>
    </lineage>
</organism>
<dbReference type="AlphaFoldDB" id="A0AAD7TI61"/>
<gene>
    <name evidence="2" type="ORF">ONZ51_g11301</name>
</gene>